<evidence type="ECO:0000313" key="2">
    <source>
        <dbReference type="Proteomes" id="UP001230649"/>
    </source>
</evidence>
<keyword evidence="2" id="KW-1185">Reference proteome</keyword>
<reference evidence="1" key="1">
    <citation type="submission" date="2023-04" db="EMBL/GenBank/DDBJ databases">
        <title>Draft Genome sequencing of Naganishia species isolated from polar environments using Oxford Nanopore Technology.</title>
        <authorList>
            <person name="Leo P."/>
            <person name="Venkateswaran K."/>
        </authorList>
    </citation>
    <scope>NUCLEOTIDE SEQUENCE</scope>
    <source>
        <strain evidence="1">MNA-CCFEE 5262</strain>
    </source>
</reference>
<protein>
    <submittedName>
        <fullName evidence="1">Uncharacterized protein</fullName>
    </submittedName>
</protein>
<sequence>MAPSSSRTRRLLFRQQQVVAAFSLLATCAVVAWTYFAQDQSHLLPGPLRGLQLQSWNWGRQKESWNDSGRLDNSLDGDAELESSAQWDMTCHEAVERDLRIAVYDFTSFHDEVIGSMISSMNDTGIRTDVYRRFFRYGFSDILDTFLPNNDGEAYHWWDHLYPKLKAGEYDALILTSCDDYWVEQPLLEILETLTRIPIICLHHEIWSFKRHRPRLINSAKAGKLSFFTLGAHVLKLVKEENLEPWSQDGEDGDFDWTSVPAEVFVPIFPLPESIPLPSRAPLAKHVVPNEVAIIGNVNNWGWRNYPKFWEDLTRAIKGSPAEWGYTISPENGHFIPVPSSSNVQPFKVHVFGAREEGVHIPPELEGHVLVFHTGLDYIDYYRELSKLDLVLPILGSDEWNEYIRNRATAAFPAGVISRVPSLVTPQLLKSYNYLERPAVILHPDATDEVETLAAMRRGEDPWNVGSSQENEGRTAIESQNVRSPLLDGCLRDRPKHKEWDWEGYISDVRAYNAKLLCKSLLR</sequence>
<name>A0ACC2W9P1_9TREE</name>
<dbReference type="Proteomes" id="UP001230649">
    <property type="component" value="Unassembled WGS sequence"/>
</dbReference>
<dbReference type="EMBL" id="JASBWS010000031">
    <property type="protein sequence ID" value="KAJ9108490.1"/>
    <property type="molecule type" value="Genomic_DNA"/>
</dbReference>
<evidence type="ECO:0000313" key="1">
    <source>
        <dbReference type="EMBL" id="KAJ9108490.1"/>
    </source>
</evidence>
<comment type="caution">
    <text evidence="1">The sequence shown here is derived from an EMBL/GenBank/DDBJ whole genome shotgun (WGS) entry which is preliminary data.</text>
</comment>
<organism evidence="1 2">
    <name type="scientific">Naganishia adeliensis</name>
    <dbReference type="NCBI Taxonomy" id="92952"/>
    <lineage>
        <taxon>Eukaryota</taxon>
        <taxon>Fungi</taxon>
        <taxon>Dikarya</taxon>
        <taxon>Basidiomycota</taxon>
        <taxon>Agaricomycotina</taxon>
        <taxon>Tremellomycetes</taxon>
        <taxon>Filobasidiales</taxon>
        <taxon>Filobasidiaceae</taxon>
        <taxon>Naganishia</taxon>
    </lineage>
</organism>
<accession>A0ACC2W9P1</accession>
<gene>
    <name evidence="1" type="ORF">QFC20_003396</name>
</gene>
<proteinExistence type="predicted"/>